<gene>
    <name evidence="3" type="ORF">MYCTH_2310866</name>
</gene>
<dbReference type="Proteomes" id="UP000007322">
    <property type="component" value="Chromosome 6"/>
</dbReference>
<dbReference type="eggNOG" id="ENOG502SWZV">
    <property type="taxonomic scope" value="Eukaryota"/>
</dbReference>
<evidence type="ECO:0000256" key="2">
    <source>
        <dbReference type="SAM" id="Phobius"/>
    </source>
</evidence>
<name>G2QM78_THET4</name>
<organism evidence="3 4">
    <name type="scientific">Thermothelomyces thermophilus (strain ATCC 42464 / BCRC 31852 / DSM 1799)</name>
    <name type="common">Sporotrichum thermophile</name>
    <dbReference type="NCBI Taxonomy" id="573729"/>
    <lineage>
        <taxon>Eukaryota</taxon>
        <taxon>Fungi</taxon>
        <taxon>Dikarya</taxon>
        <taxon>Ascomycota</taxon>
        <taxon>Pezizomycotina</taxon>
        <taxon>Sordariomycetes</taxon>
        <taxon>Sordariomycetidae</taxon>
        <taxon>Sordariales</taxon>
        <taxon>Chaetomiaceae</taxon>
        <taxon>Thermothelomyces</taxon>
    </lineage>
</organism>
<dbReference type="EMBL" id="CP003007">
    <property type="protein sequence ID" value="AEO61058.1"/>
    <property type="molecule type" value="Genomic_DNA"/>
</dbReference>
<evidence type="ECO:0000313" key="4">
    <source>
        <dbReference type="Proteomes" id="UP000007322"/>
    </source>
</evidence>
<keyword evidence="4" id="KW-1185">Reference proteome</keyword>
<keyword evidence="2" id="KW-0812">Transmembrane</keyword>
<dbReference type="OrthoDB" id="5428081at2759"/>
<dbReference type="AlphaFoldDB" id="G2QM78"/>
<dbReference type="OMA" id="WESPYDE"/>
<dbReference type="HOGENOM" id="CLU_158092_2_0_1"/>
<sequence>MPQLPPTARAAARSAAAAAAAAATRATVARGPSRAAFSSSSPRLPADIVEQKLKVKRIIYTIGFAAVIITGTIYGAGLKTQQEWKASKQKLQEATVDEKVAMLEAQKVDLLRQKEEIEGKLAELRARMRSGAGDGEGRQARG</sequence>
<protein>
    <submittedName>
        <fullName evidence="3">Uncharacterized protein</fullName>
    </submittedName>
</protein>
<keyword evidence="2" id="KW-0472">Membrane</keyword>
<dbReference type="VEuPathDB" id="FungiDB:MYCTH_2310866"/>
<evidence type="ECO:0000256" key="1">
    <source>
        <dbReference type="SAM" id="Coils"/>
    </source>
</evidence>
<reference evidence="3 4" key="1">
    <citation type="journal article" date="2011" name="Nat. Biotechnol.">
        <title>Comparative genomic analysis of the thermophilic biomass-degrading fungi Myceliophthora thermophila and Thielavia terrestris.</title>
        <authorList>
            <person name="Berka R.M."/>
            <person name="Grigoriev I.V."/>
            <person name="Otillar R."/>
            <person name="Salamov A."/>
            <person name="Grimwood J."/>
            <person name="Reid I."/>
            <person name="Ishmael N."/>
            <person name="John T."/>
            <person name="Darmond C."/>
            <person name="Moisan M.-C."/>
            <person name="Henrissat B."/>
            <person name="Coutinho P.M."/>
            <person name="Lombard V."/>
            <person name="Natvig D.O."/>
            <person name="Lindquist E."/>
            <person name="Schmutz J."/>
            <person name="Lucas S."/>
            <person name="Harris P."/>
            <person name="Powlowski J."/>
            <person name="Bellemare A."/>
            <person name="Taylor D."/>
            <person name="Butler G."/>
            <person name="de Vries R.P."/>
            <person name="Allijn I.E."/>
            <person name="van den Brink J."/>
            <person name="Ushinsky S."/>
            <person name="Storms R."/>
            <person name="Powell A.J."/>
            <person name="Paulsen I.T."/>
            <person name="Elbourne L.D.H."/>
            <person name="Baker S.E."/>
            <person name="Magnuson J."/>
            <person name="LaBoissiere S."/>
            <person name="Clutterbuck A.J."/>
            <person name="Martinez D."/>
            <person name="Wogulis M."/>
            <person name="de Leon A.L."/>
            <person name="Rey M.W."/>
            <person name="Tsang A."/>
        </authorList>
    </citation>
    <scope>NUCLEOTIDE SEQUENCE [LARGE SCALE GENOMIC DNA]</scope>
    <source>
        <strain evidence="4">ATCC 42464 / BCRC 31852 / DSM 1799</strain>
    </source>
</reference>
<proteinExistence type="predicted"/>
<dbReference type="GeneID" id="11514596"/>
<feature type="coiled-coil region" evidence="1">
    <location>
        <begin position="100"/>
        <end position="127"/>
    </location>
</feature>
<evidence type="ECO:0000313" key="3">
    <source>
        <dbReference type="EMBL" id="AEO61058.1"/>
    </source>
</evidence>
<accession>G2QM78</accession>
<keyword evidence="2" id="KW-1133">Transmembrane helix</keyword>
<dbReference type="InParanoid" id="G2QM78"/>
<keyword evidence="1" id="KW-0175">Coiled coil</keyword>
<dbReference type="RefSeq" id="XP_003666303.1">
    <property type="nucleotide sequence ID" value="XM_003666255.1"/>
</dbReference>
<dbReference type="KEGG" id="mtm:MYCTH_2310866"/>
<feature type="transmembrane region" description="Helical" evidence="2">
    <location>
        <begin position="59"/>
        <end position="78"/>
    </location>
</feature>